<accession>A0A182YDJ9</accession>
<feature type="region of interest" description="Disordered" evidence="1">
    <location>
        <begin position="1"/>
        <end position="38"/>
    </location>
</feature>
<evidence type="ECO:0000313" key="4">
    <source>
        <dbReference type="Proteomes" id="UP000076408"/>
    </source>
</evidence>
<dbReference type="STRING" id="30069.A0A182YDJ9"/>
<reference evidence="3" key="2">
    <citation type="submission" date="2020-05" db="UniProtKB">
        <authorList>
            <consortium name="EnsemblMetazoa"/>
        </authorList>
    </citation>
    <scope>IDENTIFICATION</scope>
    <source>
        <strain evidence="3">Indian</strain>
    </source>
</reference>
<dbReference type="InterPro" id="IPR013783">
    <property type="entry name" value="Ig-like_fold"/>
</dbReference>
<proteinExistence type="predicted"/>
<protein>
    <recommendedName>
        <fullName evidence="2">CBM20 domain-containing protein</fullName>
    </recommendedName>
</protein>
<dbReference type="Pfam" id="PF00686">
    <property type="entry name" value="CBM_20"/>
    <property type="match status" value="1"/>
</dbReference>
<evidence type="ECO:0000259" key="2">
    <source>
        <dbReference type="Pfam" id="PF00686"/>
    </source>
</evidence>
<dbReference type="OMA" id="RWWFLEE"/>
<sequence>MQRWWFLEENGDAKDPSTSSSQKTDGSAKKPKQPTPVGDRRYTFRVLVTYDLLKDETIAITGGCESLGNWDPEQCVQLHPENEKQNGVVSHYFY</sequence>
<dbReference type="EnsemblMetazoa" id="ASTEI06535-RA">
    <property type="protein sequence ID" value="ASTEI06535-PA"/>
    <property type="gene ID" value="ASTEI06535"/>
</dbReference>
<dbReference type="VEuPathDB" id="VectorBase:ASTEI20_040441"/>
<name>A0A182YDJ9_ANOST</name>
<dbReference type="AlphaFoldDB" id="A0A182YDJ9"/>
<feature type="compositionally biased region" description="Polar residues" evidence="1">
    <location>
        <begin position="16"/>
        <end position="25"/>
    </location>
</feature>
<keyword evidence="4" id="KW-1185">Reference proteome</keyword>
<dbReference type="VEuPathDB" id="VectorBase:ASTE009443"/>
<dbReference type="SUPFAM" id="SSF49452">
    <property type="entry name" value="Starch-binding domain-like"/>
    <property type="match status" value="1"/>
</dbReference>
<feature type="domain" description="CBM20" evidence="2">
    <location>
        <begin position="51"/>
        <end position="86"/>
    </location>
</feature>
<dbReference type="Gene3D" id="2.60.40.10">
    <property type="entry name" value="Immunoglobulins"/>
    <property type="match status" value="1"/>
</dbReference>
<organism evidence="3 4">
    <name type="scientific">Anopheles stephensi</name>
    <name type="common">Indo-Pakistan malaria mosquito</name>
    <dbReference type="NCBI Taxonomy" id="30069"/>
    <lineage>
        <taxon>Eukaryota</taxon>
        <taxon>Metazoa</taxon>
        <taxon>Ecdysozoa</taxon>
        <taxon>Arthropoda</taxon>
        <taxon>Hexapoda</taxon>
        <taxon>Insecta</taxon>
        <taxon>Pterygota</taxon>
        <taxon>Neoptera</taxon>
        <taxon>Endopterygota</taxon>
        <taxon>Diptera</taxon>
        <taxon>Nematocera</taxon>
        <taxon>Culicoidea</taxon>
        <taxon>Culicidae</taxon>
        <taxon>Anophelinae</taxon>
        <taxon>Anopheles</taxon>
    </lineage>
</organism>
<evidence type="ECO:0000313" key="3">
    <source>
        <dbReference type="EnsemblMetazoa" id="ASTEI06535-PA"/>
    </source>
</evidence>
<dbReference type="VEuPathDB" id="VectorBase:ASTEI06535"/>
<evidence type="ECO:0000256" key="1">
    <source>
        <dbReference type="SAM" id="MobiDB-lite"/>
    </source>
</evidence>
<dbReference type="GO" id="GO:2001070">
    <property type="term" value="F:starch binding"/>
    <property type="evidence" value="ECO:0007669"/>
    <property type="project" value="InterPro"/>
</dbReference>
<dbReference type="InterPro" id="IPR002044">
    <property type="entry name" value="CBM20"/>
</dbReference>
<dbReference type="InterPro" id="IPR013784">
    <property type="entry name" value="Carb-bd-like_fold"/>
</dbReference>
<reference evidence="4" key="1">
    <citation type="journal article" date="2014" name="Genome Biol.">
        <title>Genome analysis of a major urban malaria vector mosquito, Anopheles stephensi.</title>
        <authorList>
            <person name="Jiang X."/>
            <person name="Peery A."/>
            <person name="Hall A.B."/>
            <person name="Sharma A."/>
            <person name="Chen X.G."/>
            <person name="Waterhouse R.M."/>
            <person name="Komissarov A."/>
            <person name="Riehle M.M."/>
            <person name="Shouche Y."/>
            <person name="Sharakhova M.V."/>
            <person name="Lawson D."/>
            <person name="Pakpour N."/>
            <person name="Arensburger P."/>
            <person name="Davidson V.L."/>
            <person name="Eiglmeier K."/>
            <person name="Emrich S."/>
            <person name="George P."/>
            <person name="Kennedy R.C."/>
            <person name="Mane S.P."/>
            <person name="Maslen G."/>
            <person name="Oringanje C."/>
            <person name="Qi Y."/>
            <person name="Settlage R."/>
            <person name="Tojo M."/>
            <person name="Tubio J.M."/>
            <person name="Unger M.F."/>
            <person name="Wang B."/>
            <person name="Vernick K.D."/>
            <person name="Ribeiro J.M."/>
            <person name="James A.A."/>
            <person name="Michel K."/>
            <person name="Riehle M.A."/>
            <person name="Luckhart S."/>
            <person name="Sharakhov I.V."/>
            <person name="Tu Z."/>
        </authorList>
    </citation>
    <scope>NUCLEOTIDE SEQUENCE [LARGE SCALE GENOMIC DNA]</scope>
    <source>
        <strain evidence="4">Indian</strain>
    </source>
</reference>
<dbReference type="Proteomes" id="UP000076408">
    <property type="component" value="Unassembled WGS sequence"/>
</dbReference>